<organism evidence="5 6">
    <name type="scientific">Clydaea vesicula</name>
    <dbReference type="NCBI Taxonomy" id="447962"/>
    <lineage>
        <taxon>Eukaryota</taxon>
        <taxon>Fungi</taxon>
        <taxon>Fungi incertae sedis</taxon>
        <taxon>Chytridiomycota</taxon>
        <taxon>Chytridiomycota incertae sedis</taxon>
        <taxon>Chytridiomycetes</taxon>
        <taxon>Lobulomycetales</taxon>
        <taxon>Lobulomycetaceae</taxon>
        <taxon>Clydaea</taxon>
    </lineage>
</organism>
<name>A0AAD5U5Q6_9FUNG</name>
<sequence length="916" mass="104562">MGIVTVLIDRAWVMAPNCREVSSTEGSTRSASIKTVNNLQVRPTVPLSVENLAKTFYGTNDLKLRKRYEGKFERLLQIVGNLALSSSIADTLREDLYRKKFQLHPKKKKNLQKVKDEVKSFQNRVKNLEINNLGVNFPTKNSLGEAIGVTKEKIKPLSAGTPHYRRHQIANSNLGAQTRNCASQARRSLLALATIFAEHVDNSQVLGNTSFSKLTSTNRDARSRILKDLNLRLTVLDILQESLDTNELASDEHEVISLMLLAGKIREGLTSYHHRFFFSGVKDGSLFASSKPTSADTNRTEKVEEISIQFDTYTEKLFMCLLLTLQRLEFAHDKKYFEISKAELENFVDLSNVLQCCLEFAAGNPQISHILITMIQSIEHLTEFKVGKGEEAVAAQVSLSLLAQVIRMGDLENLNELADSFCDILADLQQKYQCRGEHSCWGWMYQGMLCLGVIAISGANSDIRSIALRSGLVQFVTFGESNNNTNDAWKVRAGVLVSLTGIYGKCNSTATKALIIDSLAQRMQLEKDDRVKQYICILQNLEPNSNNLLDEKLDVLETSKGVSRLSYLFKYISFSLAEEYIETQSKYKFLRKYVKSSNGKETQKQLEIRQKFEVEWENLTYLINGGTPKKNSSKSTRKAEKIDLTKLNQLSNTNDSNKANIPMSLQYHQNYKLAMDDEQVRESQTIDNTEELKKNIEPLKISLLVSHKYSTPAQMEVILSPNIRPSSVQKAGRGTVNRRKLFHKEEKPLVVKEKHDISEDAVTIPKEVKKKVSRREKPLSFEKSKVIQYKPHKSENQERYMFKKRFFKPNETYEPKDLNDENLRPFIEHLEKQKKPDYFMKTGIDPIKEYKNVGLLSLFVSELGMIKPSKDTGLNRINQRKLAKSVKRAQSFGLMPYTYKWRKSENKFVYKLKKAL</sequence>
<accession>A0AAD5U5Q6</accession>
<gene>
    <name evidence="5" type="ORF">HK099_000317</name>
</gene>
<dbReference type="GO" id="GO:0070181">
    <property type="term" value="F:small ribosomal subunit rRNA binding"/>
    <property type="evidence" value="ECO:0007669"/>
    <property type="project" value="TreeGrafter"/>
</dbReference>
<comment type="similarity">
    <text evidence="1">Belongs to the bacterial ribosomal protein bS18 family.</text>
</comment>
<dbReference type="NCBIfam" id="TIGR00165">
    <property type="entry name" value="S18"/>
    <property type="match status" value="1"/>
</dbReference>
<evidence type="ECO:0000256" key="4">
    <source>
        <dbReference type="ARBA" id="ARBA00035264"/>
    </source>
</evidence>
<dbReference type="GO" id="GO:0032543">
    <property type="term" value="P:mitochondrial translation"/>
    <property type="evidence" value="ECO:0007669"/>
    <property type="project" value="TreeGrafter"/>
</dbReference>
<dbReference type="SUPFAM" id="SSF46911">
    <property type="entry name" value="Ribosomal protein S18"/>
    <property type="match status" value="1"/>
</dbReference>
<dbReference type="EMBL" id="JADGJW010000107">
    <property type="protein sequence ID" value="KAJ3224039.1"/>
    <property type="molecule type" value="Genomic_DNA"/>
</dbReference>
<reference evidence="5" key="1">
    <citation type="submission" date="2020-05" db="EMBL/GenBank/DDBJ databases">
        <title>Phylogenomic resolution of chytrid fungi.</title>
        <authorList>
            <person name="Stajich J.E."/>
            <person name="Amses K."/>
            <person name="Simmons R."/>
            <person name="Seto K."/>
            <person name="Myers J."/>
            <person name="Bonds A."/>
            <person name="Quandt C.A."/>
            <person name="Barry K."/>
            <person name="Liu P."/>
            <person name="Grigoriev I."/>
            <person name="Longcore J.E."/>
            <person name="James T.Y."/>
        </authorList>
    </citation>
    <scope>NUCLEOTIDE SEQUENCE</scope>
    <source>
        <strain evidence="5">JEL0476</strain>
    </source>
</reference>
<evidence type="ECO:0000256" key="1">
    <source>
        <dbReference type="ARBA" id="ARBA00005589"/>
    </source>
</evidence>
<dbReference type="PANTHER" id="PTHR13479:SF40">
    <property type="entry name" value="SMALL RIBOSOMAL SUBUNIT PROTEIN BS18M"/>
    <property type="match status" value="1"/>
</dbReference>
<comment type="caution">
    <text evidence="5">The sequence shown here is derived from an EMBL/GenBank/DDBJ whole genome shotgun (WGS) entry which is preliminary data.</text>
</comment>
<dbReference type="Pfam" id="PF01084">
    <property type="entry name" value="Ribosomal_S18"/>
    <property type="match status" value="1"/>
</dbReference>
<keyword evidence="6" id="KW-1185">Reference proteome</keyword>
<evidence type="ECO:0000256" key="3">
    <source>
        <dbReference type="ARBA" id="ARBA00023274"/>
    </source>
</evidence>
<dbReference type="InterPro" id="IPR036870">
    <property type="entry name" value="Ribosomal_bS18_sf"/>
</dbReference>
<evidence type="ECO:0000313" key="6">
    <source>
        <dbReference type="Proteomes" id="UP001211065"/>
    </source>
</evidence>
<protein>
    <recommendedName>
        <fullName evidence="4">Small ribosomal subunit protein bS18m</fullName>
    </recommendedName>
</protein>
<keyword evidence="2" id="KW-0689">Ribosomal protein</keyword>
<dbReference type="GO" id="GO:0005763">
    <property type="term" value="C:mitochondrial small ribosomal subunit"/>
    <property type="evidence" value="ECO:0007669"/>
    <property type="project" value="TreeGrafter"/>
</dbReference>
<dbReference type="Proteomes" id="UP001211065">
    <property type="component" value="Unassembled WGS sequence"/>
</dbReference>
<dbReference type="InterPro" id="IPR001648">
    <property type="entry name" value="Ribosomal_bS18"/>
</dbReference>
<dbReference type="PANTHER" id="PTHR13479">
    <property type="entry name" value="30S RIBOSOMAL PROTEIN S18"/>
    <property type="match status" value="1"/>
</dbReference>
<dbReference type="GO" id="GO:0003735">
    <property type="term" value="F:structural constituent of ribosome"/>
    <property type="evidence" value="ECO:0007669"/>
    <property type="project" value="InterPro"/>
</dbReference>
<dbReference type="Gene3D" id="4.10.640.10">
    <property type="entry name" value="Ribosomal protein S18"/>
    <property type="match status" value="1"/>
</dbReference>
<evidence type="ECO:0000313" key="5">
    <source>
        <dbReference type="EMBL" id="KAJ3224039.1"/>
    </source>
</evidence>
<dbReference type="AlphaFoldDB" id="A0AAD5U5Q6"/>
<proteinExistence type="inferred from homology"/>
<evidence type="ECO:0000256" key="2">
    <source>
        <dbReference type="ARBA" id="ARBA00022980"/>
    </source>
</evidence>
<keyword evidence="3" id="KW-0687">Ribonucleoprotein</keyword>